<sequence>MGPAASTLPFALWTTHSPAHGRKPTIPSSGPVHAQSSTWTPPCIRGPKDFASPSFINSSHGRGPQRMDHGPKHSQWTRQCNALTWTALHLLPMARFPSRGTSPATSTCTAHSRAPTPASRGHSHTQSIPRPAIFLNSALLCTYK</sequence>
<reference evidence="2" key="1">
    <citation type="submission" date="2016-02" db="EMBL/GenBank/DDBJ databases">
        <title>WGS assembly of Manihot esculenta.</title>
        <authorList>
            <person name="Bredeson J.V."/>
            <person name="Prochnik S.E."/>
            <person name="Lyons J.B."/>
            <person name="Schmutz J."/>
            <person name="Grimwood J."/>
            <person name="Vrebalov J."/>
            <person name="Bart R.S."/>
            <person name="Amuge T."/>
            <person name="Ferguson M.E."/>
            <person name="Green R."/>
            <person name="Putnam N."/>
            <person name="Stites J."/>
            <person name="Rounsley S."/>
            <person name="Rokhsar D.S."/>
        </authorList>
    </citation>
    <scope>NUCLEOTIDE SEQUENCE [LARGE SCALE GENOMIC DNA]</scope>
    <source>
        <tissue evidence="2">Leaf</tissue>
    </source>
</reference>
<dbReference type="EMBL" id="CM004398">
    <property type="protein sequence ID" value="OAY34868.1"/>
    <property type="molecule type" value="Genomic_DNA"/>
</dbReference>
<feature type="compositionally biased region" description="Polar residues" evidence="1">
    <location>
        <begin position="99"/>
        <end position="110"/>
    </location>
</feature>
<dbReference type="AlphaFoldDB" id="A0A2C9UV26"/>
<gene>
    <name evidence="2" type="ORF">MANES_12G053400</name>
</gene>
<proteinExistence type="predicted"/>
<feature type="region of interest" description="Disordered" evidence="1">
    <location>
        <begin position="19"/>
        <end position="38"/>
    </location>
</feature>
<evidence type="ECO:0000313" key="2">
    <source>
        <dbReference type="EMBL" id="OAY34868.1"/>
    </source>
</evidence>
<protein>
    <submittedName>
        <fullName evidence="2">Uncharacterized protein</fullName>
    </submittedName>
</protein>
<feature type="region of interest" description="Disordered" evidence="1">
    <location>
        <begin position="99"/>
        <end position="128"/>
    </location>
</feature>
<organism evidence="2">
    <name type="scientific">Manihot esculenta</name>
    <name type="common">Cassava</name>
    <name type="synonym">Jatropha manihot</name>
    <dbReference type="NCBI Taxonomy" id="3983"/>
    <lineage>
        <taxon>Eukaryota</taxon>
        <taxon>Viridiplantae</taxon>
        <taxon>Streptophyta</taxon>
        <taxon>Embryophyta</taxon>
        <taxon>Tracheophyta</taxon>
        <taxon>Spermatophyta</taxon>
        <taxon>Magnoliopsida</taxon>
        <taxon>eudicotyledons</taxon>
        <taxon>Gunneridae</taxon>
        <taxon>Pentapetalae</taxon>
        <taxon>rosids</taxon>
        <taxon>fabids</taxon>
        <taxon>Malpighiales</taxon>
        <taxon>Euphorbiaceae</taxon>
        <taxon>Crotonoideae</taxon>
        <taxon>Manihoteae</taxon>
        <taxon>Manihot</taxon>
    </lineage>
</organism>
<evidence type="ECO:0000256" key="1">
    <source>
        <dbReference type="SAM" id="MobiDB-lite"/>
    </source>
</evidence>
<name>A0A2C9UV26_MANES</name>
<accession>A0A2C9UV26</accession>
<feature type="region of interest" description="Disordered" evidence="1">
    <location>
        <begin position="50"/>
        <end position="73"/>
    </location>
</feature>